<keyword evidence="4" id="KW-1185">Reference proteome</keyword>
<feature type="region of interest" description="Disordered" evidence="1">
    <location>
        <begin position="29"/>
        <end position="154"/>
    </location>
</feature>
<reference evidence="4" key="2">
    <citation type="submission" date="2012-11" db="EMBL/GenBank/DDBJ databases">
        <authorList>
            <person name="Kuo A."/>
            <person name="Curtis B.A."/>
            <person name="Tanifuji G."/>
            <person name="Burki F."/>
            <person name="Gruber A."/>
            <person name="Irimia M."/>
            <person name="Maruyama S."/>
            <person name="Arias M.C."/>
            <person name="Ball S.G."/>
            <person name="Gile G.H."/>
            <person name="Hirakawa Y."/>
            <person name="Hopkins J.F."/>
            <person name="Rensing S.A."/>
            <person name="Schmutz J."/>
            <person name="Symeonidi A."/>
            <person name="Elias M."/>
            <person name="Eveleigh R.J."/>
            <person name="Herman E.K."/>
            <person name="Klute M.J."/>
            <person name="Nakayama T."/>
            <person name="Obornik M."/>
            <person name="Reyes-Prieto A."/>
            <person name="Armbrust E.V."/>
            <person name="Aves S.J."/>
            <person name="Beiko R.G."/>
            <person name="Coutinho P."/>
            <person name="Dacks J.B."/>
            <person name="Durnford D.G."/>
            <person name="Fast N.M."/>
            <person name="Green B.R."/>
            <person name="Grisdale C."/>
            <person name="Hempe F."/>
            <person name="Henrissat B."/>
            <person name="Hoppner M.P."/>
            <person name="Ishida K.-I."/>
            <person name="Kim E."/>
            <person name="Koreny L."/>
            <person name="Kroth P.G."/>
            <person name="Liu Y."/>
            <person name="Malik S.-B."/>
            <person name="Maier U.G."/>
            <person name="McRose D."/>
            <person name="Mock T."/>
            <person name="Neilson J.A."/>
            <person name="Onodera N.T."/>
            <person name="Poole A.M."/>
            <person name="Pritham E.J."/>
            <person name="Richards T.A."/>
            <person name="Rocap G."/>
            <person name="Roy S.W."/>
            <person name="Sarai C."/>
            <person name="Schaack S."/>
            <person name="Shirato S."/>
            <person name="Slamovits C.H."/>
            <person name="Spencer D.F."/>
            <person name="Suzuki S."/>
            <person name="Worden A.Z."/>
            <person name="Zauner S."/>
            <person name="Barry K."/>
            <person name="Bell C."/>
            <person name="Bharti A.K."/>
            <person name="Crow J.A."/>
            <person name="Grimwood J."/>
            <person name="Kramer R."/>
            <person name="Lindquist E."/>
            <person name="Lucas S."/>
            <person name="Salamov A."/>
            <person name="McFadden G.I."/>
            <person name="Lane C.E."/>
            <person name="Keeling P.J."/>
            <person name="Gray M.W."/>
            <person name="Grigoriev I.V."/>
            <person name="Archibald J.M."/>
        </authorList>
    </citation>
    <scope>NUCLEOTIDE SEQUENCE</scope>
    <source>
        <strain evidence="4">CCMP2712</strain>
    </source>
</reference>
<feature type="compositionally biased region" description="Basic residues" evidence="1">
    <location>
        <begin position="135"/>
        <end position="144"/>
    </location>
</feature>
<dbReference type="GeneID" id="17295650"/>
<dbReference type="OrthoDB" id="10551163at2759"/>
<feature type="compositionally biased region" description="Basic and acidic residues" evidence="1">
    <location>
        <begin position="95"/>
        <end position="134"/>
    </location>
</feature>
<dbReference type="RefSeq" id="XP_005825846.1">
    <property type="nucleotide sequence ID" value="XM_005825789.1"/>
</dbReference>
<dbReference type="PaxDb" id="55529-EKX38866"/>
<dbReference type="EMBL" id="JH993044">
    <property type="protein sequence ID" value="EKX38866.1"/>
    <property type="molecule type" value="Genomic_DNA"/>
</dbReference>
<proteinExistence type="predicted"/>
<accession>L1IRH6</accession>
<dbReference type="EnsemblProtists" id="EKX38866">
    <property type="protein sequence ID" value="EKX38866"/>
    <property type="gene ID" value="GUITHDRAFT_165091"/>
</dbReference>
<evidence type="ECO:0000256" key="1">
    <source>
        <dbReference type="SAM" id="MobiDB-lite"/>
    </source>
</evidence>
<protein>
    <submittedName>
        <fullName evidence="2 3">Uncharacterized protein</fullName>
    </submittedName>
</protein>
<evidence type="ECO:0000313" key="4">
    <source>
        <dbReference type="Proteomes" id="UP000011087"/>
    </source>
</evidence>
<reference evidence="3" key="3">
    <citation type="submission" date="2016-03" db="UniProtKB">
        <authorList>
            <consortium name="EnsemblProtists"/>
        </authorList>
    </citation>
    <scope>IDENTIFICATION</scope>
</reference>
<reference evidence="2 4" key="1">
    <citation type="journal article" date="2012" name="Nature">
        <title>Algal genomes reveal evolutionary mosaicism and the fate of nucleomorphs.</title>
        <authorList>
            <consortium name="DOE Joint Genome Institute"/>
            <person name="Curtis B.A."/>
            <person name="Tanifuji G."/>
            <person name="Burki F."/>
            <person name="Gruber A."/>
            <person name="Irimia M."/>
            <person name="Maruyama S."/>
            <person name="Arias M.C."/>
            <person name="Ball S.G."/>
            <person name="Gile G.H."/>
            <person name="Hirakawa Y."/>
            <person name="Hopkins J.F."/>
            <person name="Kuo A."/>
            <person name="Rensing S.A."/>
            <person name="Schmutz J."/>
            <person name="Symeonidi A."/>
            <person name="Elias M."/>
            <person name="Eveleigh R.J."/>
            <person name="Herman E.K."/>
            <person name="Klute M.J."/>
            <person name="Nakayama T."/>
            <person name="Obornik M."/>
            <person name="Reyes-Prieto A."/>
            <person name="Armbrust E.V."/>
            <person name="Aves S.J."/>
            <person name="Beiko R.G."/>
            <person name="Coutinho P."/>
            <person name="Dacks J.B."/>
            <person name="Durnford D.G."/>
            <person name="Fast N.M."/>
            <person name="Green B.R."/>
            <person name="Grisdale C.J."/>
            <person name="Hempel F."/>
            <person name="Henrissat B."/>
            <person name="Hoppner M.P."/>
            <person name="Ishida K."/>
            <person name="Kim E."/>
            <person name="Koreny L."/>
            <person name="Kroth P.G."/>
            <person name="Liu Y."/>
            <person name="Malik S.B."/>
            <person name="Maier U.G."/>
            <person name="McRose D."/>
            <person name="Mock T."/>
            <person name="Neilson J.A."/>
            <person name="Onodera N.T."/>
            <person name="Poole A.M."/>
            <person name="Pritham E.J."/>
            <person name="Richards T.A."/>
            <person name="Rocap G."/>
            <person name="Roy S.W."/>
            <person name="Sarai C."/>
            <person name="Schaack S."/>
            <person name="Shirato S."/>
            <person name="Slamovits C.H."/>
            <person name="Spencer D.F."/>
            <person name="Suzuki S."/>
            <person name="Worden A.Z."/>
            <person name="Zauner S."/>
            <person name="Barry K."/>
            <person name="Bell C."/>
            <person name="Bharti A.K."/>
            <person name="Crow J.A."/>
            <person name="Grimwood J."/>
            <person name="Kramer R."/>
            <person name="Lindquist E."/>
            <person name="Lucas S."/>
            <person name="Salamov A."/>
            <person name="McFadden G.I."/>
            <person name="Lane C.E."/>
            <person name="Keeling P.J."/>
            <person name="Gray M.W."/>
            <person name="Grigoriev I.V."/>
            <person name="Archibald J.M."/>
        </authorList>
    </citation>
    <scope>NUCLEOTIDE SEQUENCE</scope>
    <source>
        <strain evidence="2 4">CCMP2712</strain>
    </source>
</reference>
<feature type="compositionally biased region" description="Basic and acidic residues" evidence="1">
    <location>
        <begin position="48"/>
        <end position="61"/>
    </location>
</feature>
<dbReference type="KEGG" id="gtt:GUITHDRAFT_165091"/>
<dbReference type="HOGENOM" id="CLU_1707645_0_0_1"/>
<dbReference type="AlphaFoldDB" id="L1IRH6"/>
<dbReference type="Proteomes" id="UP000011087">
    <property type="component" value="Unassembled WGS sequence"/>
</dbReference>
<organism evidence="2">
    <name type="scientific">Guillardia theta (strain CCMP2712)</name>
    <name type="common">Cryptophyte</name>
    <dbReference type="NCBI Taxonomy" id="905079"/>
    <lineage>
        <taxon>Eukaryota</taxon>
        <taxon>Cryptophyceae</taxon>
        <taxon>Pyrenomonadales</taxon>
        <taxon>Geminigeraceae</taxon>
        <taxon>Guillardia</taxon>
    </lineage>
</organism>
<sequence>MGKSLRSKIKRRFRTIKREKLQPFLAEKLSLTQEDLPLPVRPPETPESEARRRDPRRKDARMGCQAFALAFPGGVTGDDMRRGGVGNPLSCPPEELERQRAIEREEYEKKQREELEMERDAARNRSGMEMDGVKKTIKKKKSKKKSETSWLKTT</sequence>
<name>L1IRH6_GUITC</name>
<evidence type="ECO:0000313" key="2">
    <source>
        <dbReference type="EMBL" id="EKX38866.1"/>
    </source>
</evidence>
<evidence type="ECO:0000313" key="3">
    <source>
        <dbReference type="EnsemblProtists" id="EKX38866"/>
    </source>
</evidence>
<gene>
    <name evidence="2" type="ORF">GUITHDRAFT_165091</name>
</gene>